<feature type="domain" description="Glutamine amidotransferase" evidence="1">
    <location>
        <begin position="23"/>
        <end position="184"/>
    </location>
</feature>
<dbReference type="RefSeq" id="WP_207521038.1">
    <property type="nucleotide sequence ID" value="NZ_JADIJL010000038.1"/>
</dbReference>
<dbReference type="PROSITE" id="PS51273">
    <property type="entry name" value="GATASE_TYPE_1"/>
    <property type="match status" value="1"/>
</dbReference>
<evidence type="ECO:0000313" key="3">
    <source>
        <dbReference type="Proteomes" id="UP000247978"/>
    </source>
</evidence>
<dbReference type="GO" id="GO:0016740">
    <property type="term" value="F:transferase activity"/>
    <property type="evidence" value="ECO:0007669"/>
    <property type="project" value="UniProtKB-KW"/>
</dbReference>
<dbReference type="Pfam" id="PF00117">
    <property type="entry name" value="GATase"/>
    <property type="match status" value="1"/>
</dbReference>
<dbReference type="SUPFAM" id="SSF52317">
    <property type="entry name" value="Class I glutamine amidotransferase-like"/>
    <property type="match status" value="1"/>
</dbReference>
<keyword evidence="3" id="KW-1185">Reference proteome</keyword>
<evidence type="ECO:0000259" key="1">
    <source>
        <dbReference type="Pfam" id="PF00117"/>
    </source>
</evidence>
<comment type="caution">
    <text evidence="2">The sequence shown here is derived from an EMBL/GenBank/DDBJ whole genome shotgun (WGS) entry which is preliminary data.</text>
</comment>
<keyword evidence="2" id="KW-0808">Transferase</keyword>
<dbReference type="Gene3D" id="3.40.50.880">
    <property type="match status" value="1"/>
</dbReference>
<dbReference type="InterPro" id="IPR017926">
    <property type="entry name" value="GATASE"/>
</dbReference>
<dbReference type="FunFam" id="3.40.50.880:FF:000033">
    <property type="entry name" value="Glutamine amidotransferase class-I"/>
    <property type="match status" value="1"/>
</dbReference>
<protein>
    <submittedName>
        <fullName evidence="2">GMP synthase-like glutamine amidotransferase</fullName>
    </submittedName>
</protein>
<proteinExistence type="predicted"/>
<dbReference type="EMBL" id="QJJQ01000004">
    <property type="protein sequence ID" value="PXW88105.1"/>
    <property type="molecule type" value="Genomic_DNA"/>
</dbReference>
<dbReference type="InterPro" id="IPR029062">
    <property type="entry name" value="Class_I_gatase-like"/>
</dbReference>
<gene>
    <name evidence="2" type="ORF">DFR56_104258</name>
</gene>
<dbReference type="AlphaFoldDB" id="A0A2V3W779"/>
<organism evidence="2 3">
    <name type="scientific">Pseudogracilibacillus auburnensis</name>
    <dbReference type="NCBI Taxonomy" id="1494959"/>
    <lineage>
        <taxon>Bacteria</taxon>
        <taxon>Bacillati</taxon>
        <taxon>Bacillota</taxon>
        <taxon>Bacilli</taxon>
        <taxon>Bacillales</taxon>
        <taxon>Bacillaceae</taxon>
        <taxon>Pseudogracilibacillus</taxon>
    </lineage>
</organism>
<name>A0A2V3W779_9BACI</name>
<dbReference type="Proteomes" id="UP000247978">
    <property type="component" value="Unassembled WGS sequence"/>
</dbReference>
<dbReference type="CDD" id="cd01741">
    <property type="entry name" value="GATase1_1"/>
    <property type="match status" value="1"/>
</dbReference>
<evidence type="ECO:0000313" key="2">
    <source>
        <dbReference type="EMBL" id="PXW88105.1"/>
    </source>
</evidence>
<accession>A0A2V3W779</accession>
<dbReference type="PANTHER" id="PTHR42695:SF5">
    <property type="entry name" value="GLUTAMINE AMIDOTRANSFERASE YLR126C-RELATED"/>
    <property type="match status" value="1"/>
</dbReference>
<dbReference type="InterPro" id="IPR044992">
    <property type="entry name" value="ChyE-like"/>
</dbReference>
<dbReference type="PANTHER" id="PTHR42695">
    <property type="entry name" value="GLUTAMINE AMIDOTRANSFERASE YLR126C-RELATED"/>
    <property type="match status" value="1"/>
</dbReference>
<keyword evidence="2" id="KW-0315">Glutamine amidotransferase</keyword>
<reference evidence="2 3" key="1">
    <citation type="submission" date="2018-05" db="EMBL/GenBank/DDBJ databases">
        <title>Genomic Encyclopedia of Type Strains, Phase IV (KMG-IV): sequencing the most valuable type-strain genomes for metagenomic binning, comparative biology and taxonomic classification.</title>
        <authorList>
            <person name="Goeker M."/>
        </authorList>
    </citation>
    <scope>NUCLEOTIDE SEQUENCE [LARGE SCALE GENOMIC DNA]</scope>
    <source>
        <strain evidence="2 3">DSM 28556</strain>
    </source>
</reference>
<sequence>MRIHAFINYSIADLGMINEWTVNRGHTVTTTAVYETSELPGMDDFDLLIVLGGVMGAYEEEENPWLRLEKKFISEAIKNNKAILGICLGAQLIAEVLGGTVYPHSHQEIGWWSVHFLDKAKDYKLFEGLPQKLPFFQYHGDTFDLPESATRLAESEATRNQAFIYKENVVGLQFHPEFSDKKLKEIVLQHGDEIESGDYIQLPNEFLGMDSNVKGAKNFLFKLLDNFESKIKTSV</sequence>
<dbReference type="GO" id="GO:0005829">
    <property type="term" value="C:cytosol"/>
    <property type="evidence" value="ECO:0007669"/>
    <property type="project" value="TreeGrafter"/>
</dbReference>